<dbReference type="Proteomes" id="UP000766904">
    <property type="component" value="Unassembled WGS sequence"/>
</dbReference>
<protein>
    <submittedName>
        <fullName evidence="3">MarR family transcriptional regulator</fullName>
    </submittedName>
</protein>
<keyword evidence="4" id="KW-1185">Reference proteome</keyword>
<proteinExistence type="predicted"/>
<dbReference type="GO" id="GO:0003700">
    <property type="term" value="F:DNA-binding transcription factor activity"/>
    <property type="evidence" value="ECO:0007669"/>
    <property type="project" value="InterPro"/>
</dbReference>
<dbReference type="InterPro" id="IPR036388">
    <property type="entry name" value="WH-like_DNA-bd_sf"/>
</dbReference>
<dbReference type="OrthoDB" id="195563at2157"/>
<evidence type="ECO:0000313" key="3">
    <source>
        <dbReference type="EMBL" id="TYL37214.1"/>
    </source>
</evidence>
<evidence type="ECO:0000259" key="2">
    <source>
        <dbReference type="Pfam" id="PF12802"/>
    </source>
</evidence>
<evidence type="ECO:0000256" key="1">
    <source>
        <dbReference type="SAM" id="MobiDB-lite"/>
    </source>
</evidence>
<organism evidence="3 4">
    <name type="scientific">Natronococcus pandeyae</name>
    <dbReference type="NCBI Taxonomy" id="2055836"/>
    <lineage>
        <taxon>Archaea</taxon>
        <taxon>Methanobacteriati</taxon>
        <taxon>Methanobacteriota</taxon>
        <taxon>Stenosarchaea group</taxon>
        <taxon>Halobacteria</taxon>
        <taxon>Halobacteriales</taxon>
        <taxon>Natrialbaceae</taxon>
        <taxon>Natronococcus</taxon>
    </lineage>
</organism>
<gene>
    <name evidence="3" type="ORF">CV102_18025</name>
</gene>
<feature type="domain" description="HTH marR-type" evidence="2">
    <location>
        <begin position="25"/>
        <end position="68"/>
    </location>
</feature>
<reference evidence="3" key="1">
    <citation type="submission" date="2017-11" db="EMBL/GenBank/DDBJ databases">
        <authorList>
            <person name="Kajale S.C."/>
            <person name="Sharma A."/>
        </authorList>
    </citation>
    <scope>NUCLEOTIDE SEQUENCE</scope>
    <source>
        <strain evidence="3">LS1_42</strain>
    </source>
</reference>
<dbReference type="AlphaFoldDB" id="A0A8J8Q3U8"/>
<dbReference type="SUPFAM" id="SSF46785">
    <property type="entry name" value="Winged helix' DNA-binding domain"/>
    <property type="match status" value="1"/>
</dbReference>
<dbReference type="Gene3D" id="1.10.10.10">
    <property type="entry name" value="Winged helix-like DNA-binding domain superfamily/Winged helix DNA-binding domain"/>
    <property type="match status" value="1"/>
</dbReference>
<evidence type="ECO:0000313" key="4">
    <source>
        <dbReference type="Proteomes" id="UP000766904"/>
    </source>
</evidence>
<dbReference type="RefSeq" id="WP_148859365.1">
    <property type="nucleotide sequence ID" value="NZ_PHNJ01000011.1"/>
</dbReference>
<dbReference type="InterPro" id="IPR000835">
    <property type="entry name" value="HTH_MarR-typ"/>
</dbReference>
<dbReference type="Pfam" id="PF12802">
    <property type="entry name" value="MarR_2"/>
    <property type="match status" value="1"/>
</dbReference>
<dbReference type="EMBL" id="PHNJ01000011">
    <property type="protein sequence ID" value="TYL37214.1"/>
    <property type="molecule type" value="Genomic_DNA"/>
</dbReference>
<comment type="caution">
    <text evidence="3">The sequence shown here is derived from an EMBL/GenBank/DDBJ whole genome shotgun (WGS) entry which is preliminary data.</text>
</comment>
<feature type="region of interest" description="Disordered" evidence="1">
    <location>
        <begin position="104"/>
        <end position="124"/>
    </location>
</feature>
<sequence>MSIDRETFDRASEEELEDLSTTDHVLGFLAANDDRAFKAHEIARQTDLDDGAVSTALTRLKQRNLVEHKGRYWAITTDERRLDTYDGYARATALFNDRFGAEDREEWRAHAPDEPHPSQTDDKA</sequence>
<accession>A0A8J8Q3U8</accession>
<dbReference type="InterPro" id="IPR036390">
    <property type="entry name" value="WH_DNA-bd_sf"/>
</dbReference>
<name>A0A8J8Q3U8_9EURY</name>